<keyword evidence="1" id="KW-0732">Signal</keyword>
<feature type="signal peptide" evidence="1">
    <location>
        <begin position="1"/>
        <end position="17"/>
    </location>
</feature>
<accession>A0ABT9EFR2</accession>
<feature type="chain" id="PRO_5047099758" description="Extracellular endo-alpha-(1-&gt;5)-L-arabinanase C-terminal domain-containing protein" evidence="1">
    <location>
        <begin position="18"/>
        <end position="111"/>
    </location>
</feature>
<name>A0ABT9EFR2_9SPHN</name>
<gene>
    <name evidence="2" type="ORF">Q5H91_01145</name>
</gene>
<sequence>MIAILLLAAAAAPTLEGAWTVDLSTDPAKPYVQPMDLHLQPDGTVTGSFYQSSIEAGRWKSARGRSCVSFRTTDGKGPYHTAACLVGDHVEGQTWAEHRNFLFNWNAVRRP</sequence>
<evidence type="ECO:0000256" key="1">
    <source>
        <dbReference type="SAM" id="SignalP"/>
    </source>
</evidence>
<keyword evidence="3" id="KW-1185">Reference proteome</keyword>
<dbReference type="EMBL" id="JAUUDS010000001">
    <property type="protein sequence ID" value="MDP1025809.1"/>
    <property type="molecule type" value="Genomic_DNA"/>
</dbReference>
<evidence type="ECO:0000313" key="3">
    <source>
        <dbReference type="Proteomes" id="UP001230685"/>
    </source>
</evidence>
<proteinExistence type="predicted"/>
<dbReference type="Proteomes" id="UP001230685">
    <property type="component" value="Unassembled WGS sequence"/>
</dbReference>
<evidence type="ECO:0000313" key="2">
    <source>
        <dbReference type="EMBL" id="MDP1025809.1"/>
    </source>
</evidence>
<comment type="caution">
    <text evidence="2">The sequence shown here is derived from an EMBL/GenBank/DDBJ whole genome shotgun (WGS) entry which is preliminary data.</text>
</comment>
<evidence type="ECO:0008006" key="4">
    <source>
        <dbReference type="Google" id="ProtNLM"/>
    </source>
</evidence>
<reference evidence="2 3" key="1">
    <citation type="submission" date="2023-07" db="EMBL/GenBank/DDBJ databases">
        <authorList>
            <person name="Kim M.K."/>
        </authorList>
    </citation>
    <scope>NUCLEOTIDE SEQUENCE [LARGE SCALE GENOMIC DNA]</scope>
    <source>
        <strain evidence="2 3">KR1UV-12</strain>
    </source>
</reference>
<organism evidence="2 3">
    <name type="scientific">Sphingomonas aurea</name>
    <dbReference type="NCBI Taxonomy" id="3063994"/>
    <lineage>
        <taxon>Bacteria</taxon>
        <taxon>Pseudomonadati</taxon>
        <taxon>Pseudomonadota</taxon>
        <taxon>Alphaproteobacteria</taxon>
        <taxon>Sphingomonadales</taxon>
        <taxon>Sphingomonadaceae</taxon>
        <taxon>Sphingomonas</taxon>
    </lineage>
</organism>
<protein>
    <recommendedName>
        <fullName evidence="4">Extracellular endo-alpha-(1-&gt;5)-L-arabinanase C-terminal domain-containing protein</fullName>
    </recommendedName>
</protein>
<dbReference type="RefSeq" id="WP_305171392.1">
    <property type="nucleotide sequence ID" value="NZ_JAUUDS010000001.1"/>
</dbReference>